<dbReference type="KEGG" id="elux:BTN50_1263"/>
<gene>
    <name evidence="1" type="ORF">BTN50_1263</name>
</gene>
<dbReference type="Proteomes" id="UP000218160">
    <property type="component" value="Chromosome 1"/>
</dbReference>
<sequence length="38" mass="4452">MYRMEVNKTKYYLVAQERCLQPSNIDAEAAIHYENMGA</sequence>
<evidence type="ECO:0000313" key="2">
    <source>
        <dbReference type="Proteomes" id="UP000218160"/>
    </source>
</evidence>
<evidence type="ECO:0000313" key="1">
    <source>
        <dbReference type="EMBL" id="ATF09749.1"/>
    </source>
</evidence>
<keyword evidence="2" id="KW-1185">Reference proteome</keyword>
<name>A0A291B9Q6_9GAMM</name>
<dbReference type="EMBL" id="CP020660">
    <property type="protein sequence ID" value="ATF09749.1"/>
    <property type="molecule type" value="Genomic_DNA"/>
</dbReference>
<dbReference type="AlphaFoldDB" id="A0A291B9Q6"/>
<organism evidence="1 2">
    <name type="scientific">Candidatus Enterovibrio altilux</name>
    <dbReference type="NCBI Taxonomy" id="1927128"/>
    <lineage>
        <taxon>Bacteria</taxon>
        <taxon>Pseudomonadati</taxon>
        <taxon>Pseudomonadota</taxon>
        <taxon>Gammaproteobacteria</taxon>
        <taxon>Vibrionales</taxon>
        <taxon>Vibrionaceae</taxon>
        <taxon>Enterovibrio</taxon>
    </lineage>
</organism>
<accession>A0A291B9Q6</accession>
<reference evidence="2" key="1">
    <citation type="submission" date="2017-04" db="EMBL/GenBank/DDBJ databases">
        <title>Genome evolution of the luminous symbionts of deep sea anglerfish.</title>
        <authorList>
            <person name="Hendry T.A."/>
        </authorList>
    </citation>
    <scope>NUCLEOTIDE SEQUENCE [LARGE SCALE GENOMIC DNA]</scope>
</reference>
<protein>
    <submittedName>
        <fullName evidence="1">Uncharacterized protein</fullName>
    </submittedName>
</protein>
<proteinExistence type="predicted"/>